<proteinExistence type="predicted"/>
<protein>
    <submittedName>
        <fullName evidence="1">Uncharacterized protein</fullName>
    </submittedName>
</protein>
<sequence length="218" mass="24602">MERMSFPTFKQAPRAWFSKFHKTITQLNFSSSAHDSALFTRKTDNDTVVLLLYVDDMIITGDDSIGIEELKKFLCQHFEMKDLGPLTYFMGLEVLSSSGVLFLSHANQFMASPHSTHYAAVLQIIRYIKGALYYGLHYSATSSLILNAYSDVDWAGDPSDCRSTTGFCIFLGDSLISWRSKKQTLTARSSTESEYRALAGTTSEILWLRWLLADLETS</sequence>
<accession>A0ACB0JD24</accession>
<dbReference type="EMBL" id="CASHSV030000024">
    <property type="protein sequence ID" value="CAJ2642140.1"/>
    <property type="molecule type" value="Genomic_DNA"/>
</dbReference>
<keyword evidence="2" id="KW-1185">Reference proteome</keyword>
<evidence type="ECO:0000313" key="2">
    <source>
        <dbReference type="Proteomes" id="UP001177021"/>
    </source>
</evidence>
<reference evidence="1" key="1">
    <citation type="submission" date="2023-10" db="EMBL/GenBank/DDBJ databases">
        <authorList>
            <person name="Rodriguez Cubillos JULIANA M."/>
            <person name="De Vega J."/>
        </authorList>
    </citation>
    <scope>NUCLEOTIDE SEQUENCE</scope>
</reference>
<evidence type="ECO:0000313" key="1">
    <source>
        <dbReference type="EMBL" id="CAJ2642140.1"/>
    </source>
</evidence>
<dbReference type="Proteomes" id="UP001177021">
    <property type="component" value="Unassembled WGS sequence"/>
</dbReference>
<name>A0ACB0JD24_TRIPR</name>
<comment type="caution">
    <text evidence="1">The sequence shown here is derived from an EMBL/GenBank/DDBJ whole genome shotgun (WGS) entry which is preliminary data.</text>
</comment>
<organism evidence="1 2">
    <name type="scientific">Trifolium pratense</name>
    <name type="common">Red clover</name>
    <dbReference type="NCBI Taxonomy" id="57577"/>
    <lineage>
        <taxon>Eukaryota</taxon>
        <taxon>Viridiplantae</taxon>
        <taxon>Streptophyta</taxon>
        <taxon>Embryophyta</taxon>
        <taxon>Tracheophyta</taxon>
        <taxon>Spermatophyta</taxon>
        <taxon>Magnoliopsida</taxon>
        <taxon>eudicotyledons</taxon>
        <taxon>Gunneridae</taxon>
        <taxon>Pentapetalae</taxon>
        <taxon>rosids</taxon>
        <taxon>fabids</taxon>
        <taxon>Fabales</taxon>
        <taxon>Fabaceae</taxon>
        <taxon>Papilionoideae</taxon>
        <taxon>50 kb inversion clade</taxon>
        <taxon>NPAAA clade</taxon>
        <taxon>Hologalegina</taxon>
        <taxon>IRL clade</taxon>
        <taxon>Trifolieae</taxon>
        <taxon>Trifolium</taxon>
    </lineage>
</organism>
<gene>
    <name evidence="1" type="ORF">MILVUS5_LOCUS11655</name>
</gene>